<sequence length="306" mass="33620">MKRLSIIGAGNMGSAIASLFLLHGWQARLIDPSEQARLSSRRKVLGAQAGGSEDDSRISWHASLAAAHDAELVIEAAPENLELKTEIFRQLEDICSPQTILASNTSGIPINMLAQALSRPERFIGAHFFTPADIIPLVEIVPSLLTAPETGEYMLAVLRGTGKLPVLLKQDIPGFIANRLQHALAREAMSLLEKGVASARDIDTVAKWSLGVRLALTGPLEQRDINGLDIHHAIAGYLYENLESSRQPLRILAEKVEQGRLGVKSGHGFYDWDQPEQRRSLRRKDAALRRLVSLLRESETEGHAEQ</sequence>
<dbReference type="Pfam" id="PF00725">
    <property type="entry name" value="3HCDH"/>
    <property type="match status" value="1"/>
</dbReference>
<dbReference type="GO" id="GO:0070403">
    <property type="term" value="F:NAD+ binding"/>
    <property type="evidence" value="ECO:0007669"/>
    <property type="project" value="InterPro"/>
</dbReference>
<dbReference type="Proteomes" id="UP000294692">
    <property type="component" value="Unassembled WGS sequence"/>
</dbReference>
<dbReference type="GO" id="GO:0006631">
    <property type="term" value="P:fatty acid metabolic process"/>
    <property type="evidence" value="ECO:0007669"/>
    <property type="project" value="InterPro"/>
</dbReference>
<comment type="caution">
    <text evidence="5">The sequence shown here is derived from an EMBL/GenBank/DDBJ whole genome shotgun (WGS) entry which is preliminary data.</text>
</comment>
<protein>
    <submittedName>
        <fullName evidence="5">3-hydroxyacyl-CoA dehydrogenase</fullName>
    </submittedName>
</protein>
<keyword evidence="6" id="KW-1185">Reference proteome</keyword>
<evidence type="ECO:0000256" key="1">
    <source>
        <dbReference type="ARBA" id="ARBA00023002"/>
    </source>
</evidence>
<dbReference type="Gene3D" id="1.10.1040.10">
    <property type="entry name" value="N-(1-d-carboxylethyl)-l-norvaline Dehydrogenase, domain 2"/>
    <property type="match status" value="1"/>
</dbReference>
<dbReference type="InterPro" id="IPR006108">
    <property type="entry name" value="3HC_DH_C"/>
</dbReference>
<evidence type="ECO:0000259" key="4">
    <source>
        <dbReference type="Pfam" id="PF02737"/>
    </source>
</evidence>
<accession>A0A4R3V8Z0</accession>
<evidence type="ECO:0000256" key="2">
    <source>
        <dbReference type="PIRSR" id="PIRSR000105-1"/>
    </source>
</evidence>
<evidence type="ECO:0000313" key="5">
    <source>
        <dbReference type="EMBL" id="TCV01626.1"/>
    </source>
</evidence>
<dbReference type="EMBL" id="SMBX01000002">
    <property type="protein sequence ID" value="TCV01626.1"/>
    <property type="molecule type" value="Genomic_DNA"/>
</dbReference>
<dbReference type="GO" id="GO:0016616">
    <property type="term" value="F:oxidoreductase activity, acting on the CH-OH group of donors, NAD or NADP as acceptor"/>
    <property type="evidence" value="ECO:0007669"/>
    <property type="project" value="InterPro"/>
</dbReference>
<proteinExistence type="predicted"/>
<dbReference type="PANTHER" id="PTHR48075">
    <property type="entry name" value="3-HYDROXYACYL-COA DEHYDROGENASE FAMILY PROTEIN"/>
    <property type="match status" value="1"/>
</dbReference>
<feature type="domain" description="3-hydroxyacyl-CoA dehydrogenase C-terminal" evidence="3">
    <location>
        <begin position="174"/>
        <end position="272"/>
    </location>
</feature>
<dbReference type="PIRSF" id="PIRSF000105">
    <property type="entry name" value="HCDH"/>
    <property type="match status" value="1"/>
</dbReference>
<dbReference type="InterPro" id="IPR036291">
    <property type="entry name" value="NAD(P)-bd_dom_sf"/>
</dbReference>
<gene>
    <name evidence="5" type="ORF">EV686_102339</name>
</gene>
<dbReference type="OrthoDB" id="5287258at2"/>
<dbReference type="SUPFAM" id="SSF51735">
    <property type="entry name" value="NAD(P)-binding Rossmann-fold domains"/>
    <property type="match status" value="1"/>
</dbReference>
<dbReference type="AlphaFoldDB" id="A0A4R3V8Z0"/>
<organism evidence="5 6">
    <name type="scientific">Paracandidimonas soli</name>
    <dbReference type="NCBI Taxonomy" id="1917182"/>
    <lineage>
        <taxon>Bacteria</taxon>
        <taxon>Pseudomonadati</taxon>
        <taxon>Pseudomonadota</taxon>
        <taxon>Betaproteobacteria</taxon>
        <taxon>Burkholderiales</taxon>
        <taxon>Alcaligenaceae</taxon>
        <taxon>Paracandidimonas</taxon>
    </lineage>
</organism>
<dbReference type="RefSeq" id="WP_132474303.1">
    <property type="nucleotide sequence ID" value="NZ_JBHRVM010000001.1"/>
</dbReference>
<reference evidence="5 6" key="1">
    <citation type="submission" date="2019-03" db="EMBL/GenBank/DDBJ databases">
        <title>Genomic Encyclopedia of Type Strains, Phase IV (KMG-IV): sequencing the most valuable type-strain genomes for metagenomic binning, comparative biology and taxonomic classification.</title>
        <authorList>
            <person name="Goeker M."/>
        </authorList>
    </citation>
    <scope>NUCLEOTIDE SEQUENCE [LARGE SCALE GENOMIC DNA]</scope>
    <source>
        <strain evidence="5 6">DSM 100048</strain>
    </source>
</reference>
<name>A0A4R3V8Z0_9BURK</name>
<dbReference type="PANTHER" id="PTHR48075:SF5">
    <property type="entry name" value="3-HYDROXYBUTYRYL-COA DEHYDROGENASE"/>
    <property type="match status" value="1"/>
</dbReference>
<dbReference type="Pfam" id="PF02737">
    <property type="entry name" value="3HCDH_N"/>
    <property type="match status" value="1"/>
</dbReference>
<evidence type="ECO:0000313" key="6">
    <source>
        <dbReference type="Proteomes" id="UP000294692"/>
    </source>
</evidence>
<dbReference type="InterPro" id="IPR013328">
    <property type="entry name" value="6PGD_dom2"/>
</dbReference>
<feature type="site" description="Important for catalytic activity" evidence="2">
    <location>
        <position position="127"/>
    </location>
</feature>
<evidence type="ECO:0000259" key="3">
    <source>
        <dbReference type="Pfam" id="PF00725"/>
    </source>
</evidence>
<dbReference type="SUPFAM" id="SSF48179">
    <property type="entry name" value="6-phosphogluconate dehydrogenase C-terminal domain-like"/>
    <property type="match status" value="1"/>
</dbReference>
<dbReference type="InterPro" id="IPR006176">
    <property type="entry name" value="3-OHacyl-CoA_DH_NAD-bd"/>
</dbReference>
<keyword evidence="1" id="KW-0560">Oxidoreductase</keyword>
<dbReference type="InterPro" id="IPR008927">
    <property type="entry name" value="6-PGluconate_DH-like_C_sf"/>
</dbReference>
<dbReference type="InterPro" id="IPR022694">
    <property type="entry name" value="3-OHacyl-CoA_DH"/>
</dbReference>
<feature type="domain" description="3-hydroxyacyl-CoA dehydrogenase NAD binding" evidence="4">
    <location>
        <begin position="5"/>
        <end position="169"/>
    </location>
</feature>
<dbReference type="Gene3D" id="3.40.50.720">
    <property type="entry name" value="NAD(P)-binding Rossmann-like Domain"/>
    <property type="match status" value="1"/>
</dbReference>